<evidence type="ECO:0000313" key="1">
    <source>
        <dbReference type="EMBL" id="KAE9522559.1"/>
    </source>
</evidence>
<dbReference type="EMBL" id="VYZN01000983">
    <property type="protein sequence ID" value="KAE9522559.1"/>
    <property type="molecule type" value="Genomic_DNA"/>
</dbReference>
<proteinExistence type="predicted"/>
<reference evidence="1 2" key="1">
    <citation type="submission" date="2019-08" db="EMBL/GenBank/DDBJ databases">
        <title>The genome of the soybean aphid Biotype 1, its phylome, world population structure and adaptation to the North American continent.</title>
        <authorList>
            <person name="Giordano R."/>
            <person name="Donthu R.K."/>
            <person name="Hernandez A.G."/>
            <person name="Wright C.L."/>
            <person name="Zimin A.V."/>
        </authorList>
    </citation>
    <scope>NUCLEOTIDE SEQUENCE [LARGE SCALE GENOMIC DNA]</scope>
    <source>
        <tissue evidence="1">Whole aphids</tissue>
    </source>
</reference>
<name>A0A6G0SW58_APHGL</name>
<dbReference type="OrthoDB" id="8191949at2759"/>
<comment type="caution">
    <text evidence="1">The sequence shown here is derived from an EMBL/GenBank/DDBJ whole genome shotgun (WGS) entry which is preliminary data.</text>
</comment>
<dbReference type="SUPFAM" id="SSF56672">
    <property type="entry name" value="DNA/RNA polymerases"/>
    <property type="match status" value="1"/>
</dbReference>
<dbReference type="PANTHER" id="PTHR31511:SF12">
    <property type="entry name" value="RHO TERMINATION FACTOR N-TERMINAL DOMAIN-CONTAINING PROTEIN"/>
    <property type="match status" value="1"/>
</dbReference>
<dbReference type="InterPro" id="IPR017964">
    <property type="entry name" value="DNA-dir_DNA_pol_B_CS"/>
</dbReference>
<dbReference type="GO" id="GO:0071897">
    <property type="term" value="P:DNA biosynthetic process"/>
    <property type="evidence" value="ECO:0007669"/>
    <property type="project" value="UniProtKB-ARBA"/>
</dbReference>
<dbReference type="Proteomes" id="UP000475862">
    <property type="component" value="Unassembled WGS sequence"/>
</dbReference>
<protein>
    <recommendedName>
        <fullName evidence="3">DNA-directed DNA polymerase</fullName>
    </recommendedName>
</protein>
<organism evidence="1 2">
    <name type="scientific">Aphis glycines</name>
    <name type="common">Soybean aphid</name>
    <dbReference type="NCBI Taxonomy" id="307491"/>
    <lineage>
        <taxon>Eukaryota</taxon>
        <taxon>Metazoa</taxon>
        <taxon>Ecdysozoa</taxon>
        <taxon>Arthropoda</taxon>
        <taxon>Hexapoda</taxon>
        <taxon>Insecta</taxon>
        <taxon>Pterygota</taxon>
        <taxon>Neoptera</taxon>
        <taxon>Paraneoptera</taxon>
        <taxon>Hemiptera</taxon>
        <taxon>Sternorrhyncha</taxon>
        <taxon>Aphidomorpha</taxon>
        <taxon>Aphidoidea</taxon>
        <taxon>Aphididae</taxon>
        <taxon>Aphidini</taxon>
        <taxon>Aphis</taxon>
        <taxon>Aphis</taxon>
    </lineage>
</organism>
<dbReference type="InterPro" id="IPR043502">
    <property type="entry name" value="DNA/RNA_pol_sf"/>
</dbReference>
<keyword evidence="2" id="KW-1185">Reference proteome</keyword>
<sequence>MGIFDESHKGYILEVDLSYSKELHDLHSDFPLAPEKHFDDEQLPKLLTSLYDKKKYIIHYETLKLYIKLVLEFSQSPWLKVYIDFNTDLRSKAKNEFEKDYFKLMNNSVYGRTMMNVRNHVDIKLCSNEAKLEKLIVKPNFDKRTIFTENLVAIHMKRTEIFFKQPIYIGMCILDLSKSLMYDFCYNTIKKKYGNRVRLLYTDTDSLILEIKTDDFYQDIKINLDHFDTSDYPKDNIYDLPLVNKKVLDKFKDELNGKIMTEFIGLRSKLYSHRILDSEKEIKKSKGVKKNVVENKICFDDFKNCLLTKKPKYVIQNLFRTKKHDIFTVEQNKKALSVYDDKRFILNNGIDTLAWGHYKTNIDRNDFVNHLNTLIRNQNQKD</sequence>
<dbReference type="PANTHER" id="PTHR31511">
    <property type="entry name" value="PROTEIN CBG23764"/>
    <property type="match status" value="1"/>
</dbReference>
<dbReference type="AlphaFoldDB" id="A0A6G0SW58"/>
<dbReference type="Gene3D" id="3.90.1600.10">
    <property type="entry name" value="Palm domain of DNA polymerase"/>
    <property type="match status" value="1"/>
</dbReference>
<evidence type="ECO:0008006" key="3">
    <source>
        <dbReference type="Google" id="ProtNLM"/>
    </source>
</evidence>
<dbReference type="GO" id="GO:0000166">
    <property type="term" value="F:nucleotide binding"/>
    <property type="evidence" value="ECO:0007669"/>
    <property type="project" value="InterPro"/>
</dbReference>
<gene>
    <name evidence="1" type="ORF">AGLY_017043</name>
</gene>
<dbReference type="InterPro" id="IPR023211">
    <property type="entry name" value="DNA_pol_palm_dom_sf"/>
</dbReference>
<accession>A0A6G0SW58</accession>
<evidence type="ECO:0000313" key="2">
    <source>
        <dbReference type="Proteomes" id="UP000475862"/>
    </source>
</evidence>
<dbReference type="GO" id="GO:0003676">
    <property type="term" value="F:nucleic acid binding"/>
    <property type="evidence" value="ECO:0007669"/>
    <property type="project" value="InterPro"/>
</dbReference>
<dbReference type="PROSITE" id="PS00116">
    <property type="entry name" value="DNA_POLYMERASE_B"/>
    <property type="match status" value="1"/>
</dbReference>